<comment type="caution">
    <text evidence="2">The sequence shown here is derived from an EMBL/GenBank/DDBJ whole genome shotgun (WGS) entry which is preliminary data.</text>
</comment>
<dbReference type="EMBL" id="MHLN01000055">
    <property type="protein sequence ID" value="OGZ08918.1"/>
    <property type="molecule type" value="Genomic_DNA"/>
</dbReference>
<evidence type="ECO:0000313" key="3">
    <source>
        <dbReference type="Proteomes" id="UP000178099"/>
    </source>
</evidence>
<gene>
    <name evidence="2" type="ORF">A3D67_01490</name>
</gene>
<protein>
    <recommendedName>
        <fullName evidence="1">Antitoxin SocA-like Panacea domain-containing protein</fullName>
    </recommendedName>
</protein>
<dbReference type="AlphaFoldDB" id="A0A1G2D833"/>
<proteinExistence type="predicted"/>
<evidence type="ECO:0000259" key="1">
    <source>
        <dbReference type="Pfam" id="PF13274"/>
    </source>
</evidence>
<evidence type="ECO:0000313" key="2">
    <source>
        <dbReference type="EMBL" id="OGZ08918.1"/>
    </source>
</evidence>
<dbReference type="Proteomes" id="UP000178099">
    <property type="component" value="Unassembled WGS sequence"/>
</dbReference>
<name>A0A1G2D833_9BACT</name>
<accession>A0A1G2D833</accession>
<reference evidence="2 3" key="1">
    <citation type="journal article" date="2016" name="Nat. Commun.">
        <title>Thousands of microbial genomes shed light on interconnected biogeochemical processes in an aquifer system.</title>
        <authorList>
            <person name="Anantharaman K."/>
            <person name="Brown C.T."/>
            <person name="Hug L.A."/>
            <person name="Sharon I."/>
            <person name="Castelle C.J."/>
            <person name="Probst A.J."/>
            <person name="Thomas B.C."/>
            <person name="Singh A."/>
            <person name="Wilkins M.J."/>
            <person name="Karaoz U."/>
            <person name="Brodie E.L."/>
            <person name="Williams K.H."/>
            <person name="Hubbard S.S."/>
            <person name="Banfield J.F."/>
        </authorList>
    </citation>
    <scope>NUCLEOTIDE SEQUENCE [LARGE SCALE GENOMIC DNA]</scope>
</reference>
<organism evidence="2 3">
    <name type="scientific">Candidatus Lloydbacteria bacterium RIFCSPHIGHO2_02_FULL_51_22</name>
    <dbReference type="NCBI Taxonomy" id="1798663"/>
    <lineage>
        <taxon>Bacteria</taxon>
        <taxon>Candidatus Lloydiibacteriota</taxon>
    </lineage>
</organism>
<sequence length="197" mass="22516">MMVKNLNKFKDLLVYTIENSQDKNGVYETKLWKLLYFCDADFFEKHERTITGADYIKNHFGPTPEIATIKEAVAALKLKGVVIRKNIKNRIGSNSYVYVRGDSPYSFDALSGEELEDARKTLKKYGFLSVAQLTKLSHSDSPFLAAEPKKTIEFRNVLYRQDDIEIDTSEPINGREARQLISDDSMAKLLEYATEKA</sequence>
<dbReference type="Pfam" id="PF13274">
    <property type="entry name" value="SocA_Panacea"/>
    <property type="match status" value="1"/>
</dbReference>
<feature type="domain" description="Antitoxin SocA-like Panacea" evidence="1">
    <location>
        <begin position="31"/>
        <end position="140"/>
    </location>
</feature>
<dbReference type="InterPro" id="IPR025272">
    <property type="entry name" value="SocA_Panacea"/>
</dbReference>